<feature type="compositionally biased region" description="Polar residues" evidence="1">
    <location>
        <begin position="557"/>
        <end position="567"/>
    </location>
</feature>
<sequence length="751" mass="85838">MGSVVIISSGSQPARTEDNNQFLQITLKSELTAMEQNSTDTWSSDSEEEIFWADGFSSMEQHHLDNMSQYVRSHQRSTNTKLFSFLALLNTYNPESYLQMSECQKVLGPPDLIHGGPPFEDRMEPFTILIRTSTEPPGYVSIYPESADIALEVMAYFGHSRSSIMMRLMSSLCGDEPQTDTMMFLKDLLTKREMGTKGKEKFSRLVQDICDNENPHKAVSVLEMASDKLRQYYVLLQTLSRLYLLNVEIKDYKMAKRWAKIAIERAPNNSFVADTLGQVHKNCLMRSNGNQRQILNMAREAWMAFKDVARKAEGEEGPEMEDESGAIHISTIFNNRGYFGLIQVAKIAFEKLRHSNPNPQQVLNAEIQNLREEVEAKFDFFEDYLTYSLPGKTSLEPPYFWKDVVVCYEHYTGEAAADSISFPGLLECLNRGHFVSRGRRSGFEEDEETVSDLEEICNDLKTTYEGNVTDEKAAERYILSNIILSNKISISSALSPLRELQTILSTFLDTRVGKRGPEFYLLVLLLFWPEEHTEAEEEDEEEEEEDDEEEGEEEEQPATTASDSDYQTWEDDDGYDDQETEGESAQPPPGIMFEPDLQKQITFMEKAFEEGYAKYLRGRYLVPLFFLGKGSGLSKWIHKSRLDAIIEEMVNAEFAYQESALPISLNIRKKRKINELWRTGEVWRIPDIQDILLPVMIEPTLTGWEKEGCRVFVYVGGRKIQATTEFGPIGPTHRPTVSYLGFTIKGPVVFK</sequence>
<feature type="compositionally biased region" description="Acidic residues" evidence="1">
    <location>
        <begin position="533"/>
        <end position="556"/>
    </location>
</feature>
<dbReference type="AlphaFoldDB" id="A0AAV1HJ01"/>
<dbReference type="GO" id="GO:0005737">
    <property type="term" value="C:cytoplasm"/>
    <property type="evidence" value="ECO:0007669"/>
    <property type="project" value="TreeGrafter"/>
</dbReference>
<accession>A0AAV1HJ01</accession>
<gene>
    <name evidence="2" type="ORF">XNOV1_A017692</name>
</gene>
<feature type="region of interest" description="Disordered" evidence="1">
    <location>
        <begin position="532"/>
        <end position="593"/>
    </location>
</feature>
<keyword evidence="3" id="KW-1185">Reference proteome</keyword>
<name>A0AAV1HJ01_XYRNO</name>
<organism evidence="2 3">
    <name type="scientific">Xyrichtys novacula</name>
    <name type="common">Pearly razorfish</name>
    <name type="synonym">Hemipteronotus novacula</name>
    <dbReference type="NCBI Taxonomy" id="13765"/>
    <lineage>
        <taxon>Eukaryota</taxon>
        <taxon>Metazoa</taxon>
        <taxon>Chordata</taxon>
        <taxon>Craniata</taxon>
        <taxon>Vertebrata</taxon>
        <taxon>Euteleostomi</taxon>
        <taxon>Actinopterygii</taxon>
        <taxon>Neopterygii</taxon>
        <taxon>Teleostei</taxon>
        <taxon>Neoteleostei</taxon>
        <taxon>Acanthomorphata</taxon>
        <taxon>Eupercaria</taxon>
        <taxon>Labriformes</taxon>
        <taxon>Labridae</taxon>
        <taxon>Xyrichtys</taxon>
    </lineage>
</organism>
<feature type="compositionally biased region" description="Acidic residues" evidence="1">
    <location>
        <begin position="568"/>
        <end position="582"/>
    </location>
</feature>
<dbReference type="PANTHER" id="PTHR16155:SF18">
    <property type="entry name" value="STERILE ALPHA MOTIF DOMAIN-CONTAINING PROTEIN 9-LIKE"/>
    <property type="match status" value="1"/>
</dbReference>
<evidence type="ECO:0000256" key="1">
    <source>
        <dbReference type="SAM" id="MobiDB-lite"/>
    </source>
</evidence>
<dbReference type="PANTHER" id="PTHR16155">
    <property type="entry name" value="DED DOMAIN-CONTAINING PROTEIN"/>
    <property type="match status" value="1"/>
</dbReference>
<protein>
    <submittedName>
        <fullName evidence="2">Sterile alpha motif domain-containing protein 9-like isoform X1</fullName>
    </submittedName>
</protein>
<dbReference type="EMBL" id="OY660886">
    <property type="protein sequence ID" value="CAJ1085908.1"/>
    <property type="molecule type" value="Genomic_DNA"/>
</dbReference>
<evidence type="ECO:0000313" key="3">
    <source>
        <dbReference type="Proteomes" id="UP001178508"/>
    </source>
</evidence>
<evidence type="ECO:0000313" key="2">
    <source>
        <dbReference type="EMBL" id="CAJ1085908.1"/>
    </source>
</evidence>
<proteinExistence type="predicted"/>
<reference evidence="2" key="1">
    <citation type="submission" date="2023-08" db="EMBL/GenBank/DDBJ databases">
        <authorList>
            <person name="Alioto T."/>
            <person name="Alioto T."/>
            <person name="Gomez Garrido J."/>
        </authorList>
    </citation>
    <scope>NUCLEOTIDE SEQUENCE</scope>
</reference>
<dbReference type="Proteomes" id="UP001178508">
    <property type="component" value="Chromosome 23"/>
</dbReference>